<accession>A0A482XLR2</accession>
<comment type="caution">
    <text evidence="1">The sequence shown here is derived from an EMBL/GenBank/DDBJ whole genome shotgun (WGS) entry which is preliminary data.</text>
</comment>
<dbReference type="EMBL" id="QKKF02006847">
    <property type="protein sequence ID" value="RZF46238.1"/>
    <property type="molecule type" value="Genomic_DNA"/>
</dbReference>
<protein>
    <submittedName>
        <fullName evidence="1">Uncharacterized protein</fullName>
    </submittedName>
</protein>
<evidence type="ECO:0000313" key="2">
    <source>
        <dbReference type="Proteomes" id="UP000291343"/>
    </source>
</evidence>
<proteinExistence type="predicted"/>
<sequence>QAKSRSCASGWTAVAAFRVRTSCRVTNAHTPAKRNSPAAVADDVSCAAIIWPSTPSAMPKIHSAPPPSPCTLTQASQLSPSSVGLPHRLISVLCTTL</sequence>
<dbReference type="InParanoid" id="A0A482XLR2"/>
<dbReference type="AlphaFoldDB" id="A0A482XLR2"/>
<keyword evidence="2" id="KW-1185">Reference proteome</keyword>
<dbReference type="Proteomes" id="UP000291343">
    <property type="component" value="Unassembled WGS sequence"/>
</dbReference>
<evidence type="ECO:0000313" key="1">
    <source>
        <dbReference type="EMBL" id="RZF46238.1"/>
    </source>
</evidence>
<reference evidence="1 2" key="1">
    <citation type="journal article" date="2017" name="Gigascience">
        <title>Genome sequence of the small brown planthopper, Laodelphax striatellus.</title>
        <authorList>
            <person name="Zhu J."/>
            <person name="Jiang F."/>
            <person name="Wang X."/>
            <person name="Yang P."/>
            <person name="Bao Y."/>
            <person name="Zhao W."/>
            <person name="Wang W."/>
            <person name="Lu H."/>
            <person name="Wang Q."/>
            <person name="Cui N."/>
            <person name="Li J."/>
            <person name="Chen X."/>
            <person name="Luo L."/>
            <person name="Yu J."/>
            <person name="Kang L."/>
            <person name="Cui F."/>
        </authorList>
    </citation>
    <scope>NUCLEOTIDE SEQUENCE [LARGE SCALE GENOMIC DNA]</scope>
    <source>
        <strain evidence="1">Lst14</strain>
    </source>
</reference>
<name>A0A482XLR2_LAOST</name>
<feature type="non-terminal residue" evidence="1">
    <location>
        <position position="1"/>
    </location>
</feature>
<gene>
    <name evidence="1" type="ORF">LSTR_LSTR015853</name>
</gene>
<organism evidence="1 2">
    <name type="scientific">Laodelphax striatellus</name>
    <name type="common">Small brown planthopper</name>
    <name type="synonym">Delphax striatella</name>
    <dbReference type="NCBI Taxonomy" id="195883"/>
    <lineage>
        <taxon>Eukaryota</taxon>
        <taxon>Metazoa</taxon>
        <taxon>Ecdysozoa</taxon>
        <taxon>Arthropoda</taxon>
        <taxon>Hexapoda</taxon>
        <taxon>Insecta</taxon>
        <taxon>Pterygota</taxon>
        <taxon>Neoptera</taxon>
        <taxon>Paraneoptera</taxon>
        <taxon>Hemiptera</taxon>
        <taxon>Auchenorrhyncha</taxon>
        <taxon>Fulgoroidea</taxon>
        <taxon>Delphacidae</taxon>
        <taxon>Criomorphinae</taxon>
        <taxon>Laodelphax</taxon>
    </lineage>
</organism>